<protein>
    <submittedName>
        <fullName evidence="1">Uncharacterized protein</fullName>
    </submittedName>
</protein>
<comment type="caution">
    <text evidence="1">The sequence shown here is derived from an EMBL/GenBank/DDBJ whole genome shotgun (WGS) entry which is preliminary data.</text>
</comment>
<organism evidence="1 2">
    <name type="scientific">Dendrobium thyrsiflorum</name>
    <name type="common">Pinecone-like raceme dendrobium</name>
    <name type="synonym">Orchid</name>
    <dbReference type="NCBI Taxonomy" id="117978"/>
    <lineage>
        <taxon>Eukaryota</taxon>
        <taxon>Viridiplantae</taxon>
        <taxon>Streptophyta</taxon>
        <taxon>Embryophyta</taxon>
        <taxon>Tracheophyta</taxon>
        <taxon>Spermatophyta</taxon>
        <taxon>Magnoliopsida</taxon>
        <taxon>Liliopsida</taxon>
        <taxon>Asparagales</taxon>
        <taxon>Orchidaceae</taxon>
        <taxon>Epidendroideae</taxon>
        <taxon>Malaxideae</taxon>
        <taxon>Dendrobiinae</taxon>
        <taxon>Dendrobium</taxon>
    </lineage>
</organism>
<keyword evidence="2" id="KW-1185">Reference proteome</keyword>
<dbReference type="EMBL" id="JANQDX010000013">
    <property type="protein sequence ID" value="KAL0913402.1"/>
    <property type="molecule type" value="Genomic_DNA"/>
</dbReference>
<dbReference type="AlphaFoldDB" id="A0ABD0USM9"/>
<gene>
    <name evidence="1" type="ORF">M5K25_016863</name>
</gene>
<dbReference type="Proteomes" id="UP001552299">
    <property type="component" value="Unassembled WGS sequence"/>
</dbReference>
<reference evidence="1 2" key="1">
    <citation type="journal article" date="2024" name="Plant Biotechnol. J.">
        <title>Dendrobium thyrsiflorum genome and its molecular insights into genes involved in important horticultural traits.</title>
        <authorList>
            <person name="Chen B."/>
            <person name="Wang J.Y."/>
            <person name="Zheng P.J."/>
            <person name="Li K.L."/>
            <person name="Liang Y.M."/>
            <person name="Chen X.F."/>
            <person name="Zhang C."/>
            <person name="Zhao X."/>
            <person name="He X."/>
            <person name="Zhang G.Q."/>
            <person name="Liu Z.J."/>
            <person name="Xu Q."/>
        </authorList>
    </citation>
    <scope>NUCLEOTIDE SEQUENCE [LARGE SCALE GENOMIC DNA]</scope>
    <source>
        <strain evidence="1">GZMU011</strain>
    </source>
</reference>
<proteinExistence type="predicted"/>
<name>A0ABD0USM9_DENTH</name>
<evidence type="ECO:0000313" key="2">
    <source>
        <dbReference type="Proteomes" id="UP001552299"/>
    </source>
</evidence>
<sequence>MKNMIMTQYLSFIKAKVDAITAPMRKSTWRLKLYEKLIFSIPLSPLQCPIHFTVVEEEGLLLLSLGLMLMEVDQ</sequence>
<accession>A0ABD0USM9</accession>
<evidence type="ECO:0000313" key="1">
    <source>
        <dbReference type="EMBL" id="KAL0913402.1"/>
    </source>
</evidence>